<evidence type="ECO:0000313" key="1">
    <source>
        <dbReference type="EMBL" id="ESR27003.1"/>
    </source>
</evidence>
<dbReference type="AlphaFoldDB" id="V4TMN2"/>
<accession>V4TMN2</accession>
<proteinExistence type="predicted"/>
<comment type="caution">
    <text evidence="1">The sequence shown here is derived from an EMBL/GenBank/DDBJ whole genome shotgun (WGS) entry which is preliminary data.</text>
</comment>
<sequence>MEDVRIAVAECIRDRKVLDVSGVTSRIYEAHRSAIPSAVIEQEVVAAALGAAVPMKIGGGRADAIRLPAGDASQPLYNARDRSGR</sequence>
<name>V4TMN2_9HYPH</name>
<gene>
    <name evidence="1" type="ORF">N177_0429</name>
</gene>
<evidence type="ECO:0000313" key="2">
    <source>
        <dbReference type="Proteomes" id="UP000017819"/>
    </source>
</evidence>
<reference evidence="1 2" key="1">
    <citation type="journal article" date="2014" name="Genome Announc.">
        <title>Draft Genome Sequence of Lutibaculum baratangense Strain AMV1T, Isolated from a Mud Volcano in Andamans, India.</title>
        <authorList>
            <person name="Singh A."/>
            <person name="Sreenivas A."/>
            <person name="Sathyanarayana Reddy G."/>
            <person name="Pinnaka A.K."/>
            <person name="Shivaji S."/>
        </authorList>
    </citation>
    <scope>NUCLEOTIDE SEQUENCE [LARGE SCALE GENOMIC DNA]</scope>
    <source>
        <strain evidence="1 2">AMV1</strain>
    </source>
</reference>
<dbReference type="Proteomes" id="UP000017819">
    <property type="component" value="Unassembled WGS sequence"/>
</dbReference>
<protein>
    <submittedName>
        <fullName evidence="1">Uncharacterized protein</fullName>
    </submittedName>
</protein>
<organism evidence="1 2">
    <name type="scientific">Lutibaculum baratangense AMV1</name>
    <dbReference type="NCBI Taxonomy" id="631454"/>
    <lineage>
        <taxon>Bacteria</taxon>
        <taxon>Pseudomonadati</taxon>
        <taxon>Pseudomonadota</taxon>
        <taxon>Alphaproteobacteria</taxon>
        <taxon>Hyphomicrobiales</taxon>
        <taxon>Tepidamorphaceae</taxon>
        <taxon>Lutibaculum</taxon>
    </lineage>
</organism>
<dbReference type="EMBL" id="AWXZ01000012">
    <property type="protein sequence ID" value="ESR27003.1"/>
    <property type="molecule type" value="Genomic_DNA"/>
</dbReference>
<keyword evidence="2" id="KW-1185">Reference proteome</keyword>